<evidence type="ECO:0000313" key="1">
    <source>
        <dbReference type="EMBL" id="QTD50534.1"/>
    </source>
</evidence>
<dbReference type="RefSeq" id="WP_237380343.1">
    <property type="nucleotide sequence ID" value="NZ_CP071793.1"/>
</dbReference>
<evidence type="ECO:0008006" key="3">
    <source>
        <dbReference type="Google" id="ProtNLM"/>
    </source>
</evidence>
<proteinExistence type="predicted"/>
<accession>A0A8A4TMV0</accession>
<dbReference type="AlphaFoldDB" id="A0A8A4TMV0"/>
<name>A0A8A4TMV0_SULCO</name>
<protein>
    <recommendedName>
        <fullName evidence="3">CRISPR-associated protein Csx10</fullName>
    </recommendedName>
</protein>
<evidence type="ECO:0000313" key="2">
    <source>
        <dbReference type="Proteomes" id="UP000663929"/>
    </source>
</evidence>
<keyword evidence="2" id="KW-1185">Reference proteome</keyword>
<gene>
    <name evidence="1" type="ORF">J3U87_33540</name>
</gene>
<dbReference type="KEGG" id="scor:J3U87_33540"/>
<dbReference type="Proteomes" id="UP000663929">
    <property type="component" value="Chromosome"/>
</dbReference>
<sequence length="570" mass="64262">MIKRHFEVLLESDTVIKNHGGTVQQTHSCLDYLPGSLFLGVAAASIYGQERDPKTWALFHSGQVRFGNALPLDGQGRVAFPVPHSWHHDKGKAAKTGDHFEADHLVNLAACSAAHCPPQKLSQPRQIKEGYVTDAGEAIQPRTQPSLKTAINPSLGRAKDSALFSMESLCKGQRFAFDLTIDEAIEGQDPGALLDELARSLMGRKRLGGSRSAEMGKVMIREIDAPAQPSRDDRWNASHELCLWLLSPAWLVDERGLPADAIDPSRWGLPSGRLDPSRCFRRFRTDVRFNAKYRRFELERHLVEAGSVLVFRLDRSAEQEQLDRLARGIGGMRQQGLGDVRVNPSLLFDSRPRFSADTRLEPTARLDLPVEREHPKSCHPLLRWLRQQESDQDRERRAMVRALAWRDELHHCYESARVRYGATPGKRMGPSPSQWNRVRAMAKGLLLGDAILPDRKDMAGTQWKEALVERLCGKPLEKRADNRHHDRRQDRPSAICDFEDADWGLVFLLERDRQMVSLSFAEWLAHCIASCEEPPFLELEILAREGQTIAASMELTATCPLTSEKEIDHG</sequence>
<reference evidence="1" key="1">
    <citation type="submission" date="2021-03" db="EMBL/GenBank/DDBJ databases">
        <title>Acanthopleuribacteraceae sp. M133.</title>
        <authorList>
            <person name="Wang G."/>
        </authorList>
    </citation>
    <scope>NUCLEOTIDE SEQUENCE</scope>
    <source>
        <strain evidence="1">M133</strain>
    </source>
</reference>
<organism evidence="1 2">
    <name type="scientific">Sulfidibacter corallicola</name>
    <dbReference type="NCBI Taxonomy" id="2818388"/>
    <lineage>
        <taxon>Bacteria</taxon>
        <taxon>Pseudomonadati</taxon>
        <taxon>Acidobacteriota</taxon>
        <taxon>Holophagae</taxon>
        <taxon>Acanthopleuribacterales</taxon>
        <taxon>Acanthopleuribacteraceae</taxon>
        <taxon>Sulfidibacter</taxon>
    </lineage>
</organism>
<dbReference type="EMBL" id="CP071793">
    <property type="protein sequence ID" value="QTD50534.1"/>
    <property type="molecule type" value="Genomic_DNA"/>
</dbReference>